<protein>
    <submittedName>
        <fullName evidence="1">Uncharacterized protein</fullName>
    </submittedName>
</protein>
<proteinExistence type="predicted"/>
<gene>
    <name evidence="1" type="ORF">BN990_03978</name>
</gene>
<accession>A0A024QGI0</accession>
<name>A0A024QGI0_9BACI</name>
<reference evidence="1 2" key="1">
    <citation type="submission" date="2014-03" db="EMBL/GenBank/DDBJ databases">
        <authorList>
            <person name="Urmite Genomes U."/>
        </authorList>
    </citation>
    <scope>NUCLEOTIDE SEQUENCE [LARGE SCALE GENOMIC DNA]</scope>
    <source>
        <strain evidence="1 2">Vm-5</strain>
    </source>
</reference>
<evidence type="ECO:0000313" key="2">
    <source>
        <dbReference type="Proteomes" id="UP000028875"/>
    </source>
</evidence>
<dbReference type="AlphaFoldDB" id="A0A024QGI0"/>
<keyword evidence="2" id="KW-1185">Reference proteome</keyword>
<dbReference type="Proteomes" id="UP000028875">
    <property type="component" value="Unassembled WGS sequence"/>
</dbReference>
<evidence type="ECO:0000313" key="1">
    <source>
        <dbReference type="EMBL" id="CDQ41604.1"/>
    </source>
</evidence>
<comment type="caution">
    <text evidence="1">The sequence shown here is derived from an EMBL/GenBank/DDBJ whole genome shotgun (WGS) entry which is preliminary data.</text>
</comment>
<sequence>MLKVIHGSIETAVTRNGGYTVNIKYTSSISFLQRNNLPFIRMIK</sequence>
<organism evidence="1 2">
    <name type="scientific">Virgibacillus massiliensis</name>
    <dbReference type="NCBI Taxonomy" id="1462526"/>
    <lineage>
        <taxon>Bacteria</taxon>
        <taxon>Bacillati</taxon>
        <taxon>Bacillota</taxon>
        <taxon>Bacilli</taxon>
        <taxon>Bacillales</taxon>
        <taxon>Bacillaceae</taxon>
        <taxon>Virgibacillus</taxon>
    </lineage>
</organism>
<reference evidence="2" key="2">
    <citation type="submission" date="2014-05" db="EMBL/GenBank/DDBJ databases">
        <title>Draft genome sequence of Virgibacillus massiliensis Vm-5.</title>
        <authorList>
            <person name="Khelaifia S."/>
            <person name="Croce O."/>
            <person name="Lagier J.C."/>
            <person name="Raoult D."/>
        </authorList>
    </citation>
    <scope>NUCLEOTIDE SEQUENCE [LARGE SCALE GENOMIC DNA]</scope>
    <source>
        <strain evidence="2">Vm-5</strain>
    </source>
</reference>
<dbReference type="EMBL" id="CCDP010000003">
    <property type="protein sequence ID" value="CDQ41604.1"/>
    <property type="molecule type" value="Genomic_DNA"/>
</dbReference>